<reference evidence="1" key="1">
    <citation type="journal article" date="2023" name="Mol. Ecol. Resour.">
        <title>Chromosome-level genome assembly of a triploid poplar Populus alba 'Berolinensis'.</title>
        <authorList>
            <person name="Chen S."/>
            <person name="Yu Y."/>
            <person name="Wang X."/>
            <person name="Wang S."/>
            <person name="Zhang T."/>
            <person name="Zhou Y."/>
            <person name="He R."/>
            <person name="Meng N."/>
            <person name="Wang Y."/>
            <person name="Liu W."/>
            <person name="Liu Z."/>
            <person name="Liu J."/>
            <person name="Guo Q."/>
            <person name="Huang H."/>
            <person name="Sederoff R.R."/>
            <person name="Wang G."/>
            <person name="Qu G."/>
            <person name="Chen S."/>
        </authorList>
    </citation>
    <scope>NUCLEOTIDE SEQUENCE</scope>
    <source>
        <strain evidence="1">SC-2020</strain>
    </source>
</reference>
<evidence type="ECO:0000313" key="2">
    <source>
        <dbReference type="Proteomes" id="UP001164929"/>
    </source>
</evidence>
<evidence type="ECO:0000313" key="1">
    <source>
        <dbReference type="EMBL" id="KAJ6973868.1"/>
    </source>
</evidence>
<organism evidence="1 2">
    <name type="scientific">Populus alba x Populus x berolinensis</name>
    <dbReference type="NCBI Taxonomy" id="444605"/>
    <lineage>
        <taxon>Eukaryota</taxon>
        <taxon>Viridiplantae</taxon>
        <taxon>Streptophyta</taxon>
        <taxon>Embryophyta</taxon>
        <taxon>Tracheophyta</taxon>
        <taxon>Spermatophyta</taxon>
        <taxon>Magnoliopsida</taxon>
        <taxon>eudicotyledons</taxon>
        <taxon>Gunneridae</taxon>
        <taxon>Pentapetalae</taxon>
        <taxon>rosids</taxon>
        <taxon>fabids</taxon>
        <taxon>Malpighiales</taxon>
        <taxon>Salicaceae</taxon>
        <taxon>Saliceae</taxon>
        <taxon>Populus</taxon>
    </lineage>
</organism>
<comment type="caution">
    <text evidence="1">The sequence shown here is derived from an EMBL/GenBank/DDBJ whole genome shotgun (WGS) entry which is preliminary data.</text>
</comment>
<keyword evidence="2" id="KW-1185">Reference proteome</keyword>
<name>A0AAD6Q1L4_9ROSI</name>
<protein>
    <submittedName>
        <fullName evidence="1">Uncharacterized protein</fullName>
    </submittedName>
</protein>
<dbReference type="EMBL" id="JAQIZT010000014">
    <property type="protein sequence ID" value="KAJ6973868.1"/>
    <property type="molecule type" value="Genomic_DNA"/>
</dbReference>
<dbReference type="AlphaFoldDB" id="A0AAD6Q1L4"/>
<sequence length="49" mass="5613">MVVLVFCRSVLAAFSWAPKETTPTTISMLMPWIPSIWVRFSPRMLGLLM</sequence>
<proteinExistence type="predicted"/>
<dbReference type="Proteomes" id="UP001164929">
    <property type="component" value="Chromosome 14"/>
</dbReference>
<gene>
    <name evidence="1" type="ORF">NC653_034019</name>
</gene>
<accession>A0AAD6Q1L4</accession>